<keyword evidence="1" id="KW-0175">Coiled coil</keyword>
<reference evidence="4 5" key="1">
    <citation type="submission" date="2021-06" db="EMBL/GenBank/DDBJ databases">
        <title>Halomicroarcula sp. a new haloarchaeum isolated from saline soil.</title>
        <authorList>
            <person name="Duran-Viseras A."/>
            <person name="Sanchez-Porro C."/>
            <person name="Ventosa A."/>
        </authorList>
    </citation>
    <scope>NUCLEOTIDE SEQUENCE [LARGE SCALE GENOMIC DNA]</scope>
    <source>
        <strain evidence="4 5">F27</strain>
    </source>
</reference>
<feature type="coiled-coil region" evidence="1">
    <location>
        <begin position="290"/>
        <end position="317"/>
    </location>
</feature>
<protein>
    <submittedName>
        <fullName evidence="4">Uncharacterized protein</fullName>
    </submittedName>
</protein>
<keyword evidence="3" id="KW-0812">Transmembrane</keyword>
<evidence type="ECO:0000256" key="1">
    <source>
        <dbReference type="SAM" id="Coils"/>
    </source>
</evidence>
<keyword evidence="3" id="KW-1133">Transmembrane helix</keyword>
<name>A0AAW4PHD0_9EURY</name>
<evidence type="ECO:0000256" key="3">
    <source>
        <dbReference type="SAM" id="Phobius"/>
    </source>
</evidence>
<gene>
    <name evidence="4" type="ORF">EGH23_19085</name>
</gene>
<dbReference type="Proteomes" id="UP001430455">
    <property type="component" value="Unassembled WGS sequence"/>
</dbReference>
<comment type="caution">
    <text evidence="4">The sequence shown here is derived from an EMBL/GenBank/DDBJ whole genome shotgun (WGS) entry which is preliminary data.</text>
</comment>
<keyword evidence="3" id="KW-0472">Membrane</keyword>
<dbReference type="EMBL" id="RKLT01000013">
    <property type="protein sequence ID" value="MBX0296988.1"/>
    <property type="molecule type" value="Genomic_DNA"/>
</dbReference>
<feature type="compositionally biased region" description="Polar residues" evidence="2">
    <location>
        <begin position="321"/>
        <end position="340"/>
    </location>
</feature>
<feature type="transmembrane region" description="Helical" evidence="3">
    <location>
        <begin position="107"/>
        <end position="136"/>
    </location>
</feature>
<feature type="region of interest" description="Disordered" evidence="2">
    <location>
        <begin position="320"/>
        <end position="340"/>
    </location>
</feature>
<evidence type="ECO:0000256" key="2">
    <source>
        <dbReference type="SAM" id="MobiDB-lite"/>
    </source>
</evidence>
<evidence type="ECO:0000313" key="4">
    <source>
        <dbReference type="EMBL" id="MBX0296988.1"/>
    </source>
</evidence>
<proteinExistence type="predicted"/>
<keyword evidence="5" id="KW-1185">Reference proteome</keyword>
<organism evidence="4 5">
    <name type="scientific">Haloarcula nitratireducens</name>
    <dbReference type="NCBI Taxonomy" id="2487749"/>
    <lineage>
        <taxon>Archaea</taxon>
        <taxon>Methanobacteriati</taxon>
        <taxon>Methanobacteriota</taxon>
        <taxon>Stenosarchaea group</taxon>
        <taxon>Halobacteria</taxon>
        <taxon>Halobacteriales</taxon>
        <taxon>Haloarculaceae</taxon>
        <taxon>Haloarcula</taxon>
    </lineage>
</organism>
<dbReference type="RefSeq" id="WP_220581581.1">
    <property type="nucleotide sequence ID" value="NZ_RKLT01000013.1"/>
</dbReference>
<evidence type="ECO:0000313" key="5">
    <source>
        <dbReference type="Proteomes" id="UP001430455"/>
    </source>
</evidence>
<accession>A0AAW4PHD0</accession>
<sequence length="340" mass="38186">MTEKKEGGIGDFTRQDLRKATKFVEGDYNGINPRSFYRKLKRAVEEIQDPRGFKYQTEGTQAADLSIESEDVGQKTGTVKGRLKADSDWLEVGDGELEYRPYGPHGAASIVAGIVMLVLGISGAGILWTILGLAGVGGGIYGYTRRETDTFPIIQQDVIRVLITGEVSERTTEGEHETRTDIFANMSVVFSGDVFVAVDTGGLEELEWTFRREIVNQVKRWHNQVVESEREELQIEEGFIWQLKGLGDRDVKEHRGVIEGAQSVLIRDAPFEYRVAYTDLLEEQLTPEMQENLRTHETELMAELEELAEDVDVYVEREGLQHTSRLEGSSGDPNPQLNSE</sequence>
<dbReference type="AlphaFoldDB" id="A0AAW4PHD0"/>